<evidence type="ECO:0000313" key="3">
    <source>
        <dbReference type="EMBL" id="MDG0792383.1"/>
    </source>
</evidence>
<evidence type="ECO:0000313" key="4">
    <source>
        <dbReference type="Proteomes" id="UP001153387"/>
    </source>
</evidence>
<name>A0A9X4KHR5_9BACL</name>
<evidence type="ECO:0000256" key="2">
    <source>
        <dbReference type="SAM" id="Phobius"/>
    </source>
</evidence>
<evidence type="ECO:0000256" key="1">
    <source>
        <dbReference type="SAM" id="MobiDB-lite"/>
    </source>
</evidence>
<keyword evidence="2" id="KW-0812">Transmembrane</keyword>
<feature type="region of interest" description="Disordered" evidence="1">
    <location>
        <begin position="22"/>
        <end position="44"/>
    </location>
</feature>
<keyword evidence="2" id="KW-1133">Transmembrane helix</keyword>
<comment type="caution">
    <text evidence="3">The sequence shown here is derived from an EMBL/GenBank/DDBJ whole genome shotgun (WGS) entry which is preliminary data.</text>
</comment>
<feature type="compositionally biased region" description="Basic and acidic residues" evidence="1">
    <location>
        <begin position="33"/>
        <end position="42"/>
    </location>
</feature>
<organism evidence="3 4">
    <name type="scientific">Cohnella ginsengisoli</name>
    <dbReference type="NCBI Taxonomy" id="425004"/>
    <lineage>
        <taxon>Bacteria</taxon>
        <taxon>Bacillati</taxon>
        <taxon>Bacillota</taxon>
        <taxon>Bacilli</taxon>
        <taxon>Bacillales</taxon>
        <taxon>Paenibacillaceae</taxon>
        <taxon>Cohnella</taxon>
    </lineage>
</organism>
<keyword evidence="4" id="KW-1185">Reference proteome</keyword>
<reference evidence="3 4" key="1">
    <citation type="submission" date="2022-10" db="EMBL/GenBank/DDBJ databases">
        <title>Comparative genomic analysis of Cohnella hashimotonis sp. nov., isolated from the International Space Station.</title>
        <authorList>
            <person name="Simpson A."/>
            <person name="Venkateswaran K."/>
        </authorList>
    </citation>
    <scope>NUCLEOTIDE SEQUENCE [LARGE SCALE GENOMIC DNA]</scope>
    <source>
        <strain evidence="3 4">DSM 18997</strain>
    </source>
</reference>
<sequence length="165" mass="18559">MKSISSNWKTLMQLRMQVKMKGSLKPAEQTPIQKDKVNEKGGNRKMNGQVQTILNRLKELWFIPFTVYAIGFIFVQGLFAPYYNDLFIINNFLRAQPISYSMYLINGIYVFFVVGVGAGLAYSAAAAIPARLINLLKRQKIWFNACLIFGILLCGGSVVLPNELG</sequence>
<dbReference type="AlphaFoldDB" id="A0A9X4KHR5"/>
<feature type="transmembrane region" description="Helical" evidence="2">
    <location>
        <begin position="141"/>
        <end position="160"/>
    </location>
</feature>
<feature type="transmembrane region" description="Helical" evidence="2">
    <location>
        <begin position="60"/>
        <end position="83"/>
    </location>
</feature>
<keyword evidence="2" id="KW-0472">Membrane</keyword>
<dbReference type="Proteomes" id="UP001153387">
    <property type="component" value="Unassembled WGS sequence"/>
</dbReference>
<accession>A0A9X4KHR5</accession>
<feature type="transmembrane region" description="Helical" evidence="2">
    <location>
        <begin position="103"/>
        <end position="129"/>
    </location>
</feature>
<proteinExistence type="predicted"/>
<dbReference type="EMBL" id="JAPDHZ010000003">
    <property type="protein sequence ID" value="MDG0792383.1"/>
    <property type="molecule type" value="Genomic_DNA"/>
</dbReference>
<dbReference type="RefSeq" id="WP_277566188.1">
    <property type="nucleotide sequence ID" value="NZ_JAPDHZ010000003.1"/>
</dbReference>
<protein>
    <submittedName>
        <fullName evidence="3">Uncharacterized protein</fullName>
    </submittedName>
</protein>
<gene>
    <name evidence="3" type="ORF">OMP38_17025</name>
</gene>